<organism evidence="1 2">
    <name type="scientific">Pluteus cervinus</name>
    <dbReference type="NCBI Taxonomy" id="181527"/>
    <lineage>
        <taxon>Eukaryota</taxon>
        <taxon>Fungi</taxon>
        <taxon>Dikarya</taxon>
        <taxon>Basidiomycota</taxon>
        <taxon>Agaricomycotina</taxon>
        <taxon>Agaricomycetes</taxon>
        <taxon>Agaricomycetidae</taxon>
        <taxon>Agaricales</taxon>
        <taxon>Pluteineae</taxon>
        <taxon>Pluteaceae</taxon>
        <taxon>Pluteus</taxon>
    </lineage>
</organism>
<dbReference type="Proteomes" id="UP000308600">
    <property type="component" value="Unassembled WGS sequence"/>
</dbReference>
<reference evidence="1 2" key="1">
    <citation type="journal article" date="2019" name="Nat. Ecol. Evol.">
        <title>Megaphylogeny resolves global patterns of mushroom evolution.</title>
        <authorList>
            <person name="Varga T."/>
            <person name="Krizsan K."/>
            <person name="Foldi C."/>
            <person name="Dima B."/>
            <person name="Sanchez-Garcia M."/>
            <person name="Sanchez-Ramirez S."/>
            <person name="Szollosi G.J."/>
            <person name="Szarkandi J.G."/>
            <person name="Papp V."/>
            <person name="Albert L."/>
            <person name="Andreopoulos W."/>
            <person name="Angelini C."/>
            <person name="Antonin V."/>
            <person name="Barry K.W."/>
            <person name="Bougher N.L."/>
            <person name="Buchanan P."/>
            <person name="Buyck B."/>
            <person name="Bense V."/>
            <person name="Catcheside P."/>
            <person name="Chovatia M."/>
            <person name="Cooper J."/>
            <person name="Damon W."/>
            <person name="Desjardin D."/>
            <person name="Finy P."/>
            <person name="Geml J."/>
            <person name="Haridas S."/>
            <person name="Hughes K."/>
            <person name="Justo A."/>
            <person name="Karasinski D."/>
            <person name="Kautmanova I."/>
            <person name="Kiss B."/>
            <person name="Kocsube S."/>
            <person name="Kotiranta H."/>
            <person name="LaButti K.M."/>
            <person name="Lechner B.E."/>
            <person name="Liimatainen K."/>
            <person name="Lipzen A."/>
            <person name="Lukacs Z."/>
            <person name="Mihaltcheva S."/>
            <person name="Morgado L.N."/>
            <person name="Niskanen T."/>
            <person name="Noordeloos M.E."/>
            <person name="Ohm R.A."/>
            <person name="Ortiz-Santana B."/>
            <person name="Ovrebo C."/>
            <person name="Racz N."/>
            <person name="Riley R."/>
            <person name="Savchenko A."/>
            <person name="Shiryaev A."/>
            <person name="Soop K."/>
            <person name="Spirin V."/>
            <person name="Szebenyi C."/>
            <person name="Tomsovsky M."/>
            <person name="Tulloss R.E."/>
            <person name="Uehling J."/>
            <person name="Grigoriev I.V."/>
            <person name="Vagvolgyi C."/>
            <person name="Papp T."/>
            <person name="Martin F.M."/>
            <person name="Miettinen O."/>
            <person name="Hibbett D.S."/>
            <person name="Nagy L.G."/>
        </authorList>
    </citation>
    <scope>NUCLEOTIDE SEQUENCE [LARGE SCALE GENOMIC DNA]</scope>
    <source>
        <strain evidence="1 2">NL-1719</strain>
    </source>
</reference>
<keyword evidence="2" id="KW-1185">Reference proteome</keyword>
<accession>A0ACD3A672</accession>
<proteinExistence type="predicted"/>
<protein>
    <submittedName>
        <fullName evidence="1">Uncharacterized protein</fullName>
    </submittedName>
</protein>
<sequence>MWLGWAGPASRAQAASPPTKFLNIIAHHGSPALLRLLELSRAENRAEPREASRGSAQPATASLGRIGCWFFKRVLGLQSTMSSLDLGHTEPRRRQYDDSERYRMERSLSGLFTLGRAEAEAGKVFRIVVVENLLSATRSVLGERIAVQGGAPRHGSGPLILDSFVFVFCVLVASFRKLFPHCGVNLMISSIIHELDPIPLDTLICYEVCIAHRTAVYTASSIPLPSGNARVNHETIPHSNPKRNRTGTARAEQVHWYQLPEEVIGKFRLLFLKSSSHPGHVGGVPPTANDHTVNLKAETEHATKRDVIDIHHFRPGFLHHVPAEIQFRDLPQVRLVTCFNGTGIVFGGMHLTWSSHSSTHIGLVLLGLASIVIVAVPFLMGWDFYSQTWVESGLVHWTWRNALEKVFEGMKIVRFGLYHSDPILYILACPLRLIDLIVQALFALHDLPPQHIPNPRINTIFFQFLTITSCLRCNLPIPHKTPYRVESNIEIVDVGCEGFKGAGSTYRRSRVAAW</sequence>
<evidence type="ECO:0000313" key="2">
    <source>
        <dbReference type="Proteomes" id="UP000308600"/>
    </source>
</evidence>
<gene>
    <name evidence="1" type="ORF">BDN72DRAFT_864457</name>
</gene>
<name>A0ACD3A672_9AGAR</name>
<evidence type="ECO:0000313" key="1">
    <source>
        <dbReference type="EMBL" id="TFK60322.1"/>
    </source>
</evidence>
<dbReference type="EMBL" id="ML208793">
    <property type="protein sequence ID" value="TFK60322.1"/>
    <property type="molecule type" value="Genomic_DNA"/>
</dbReference>